<dbReference type="PANTHER" id="PTHR30246">
    <property type="entry name" value="2-KETO-3-DEOXY-6-PHOSPHOGLUCONATE ALDOLASE"/>
    <property type="match status" value="1"/>
</dbReference>
<dbReference type="Proteomes" id="UP000006727">
    <property type="component" value="Chromosome 18"/>
</dbReference>
<dbReference type="Gramene" id="Pp3c18_7980V3.5">
    <property type="protein sequence ID" value="Pp3c18_7980V3.5"/>
    <property type="gene ID" value="Pp3c18_7980"/>
</dbReference>
<dbReference type="InterPro" id="IPR013785">
    <property type="entry name" value="Aldolase_TIM"/>
</dbReference>
<protein>
    <submittedName>
        <fullName evidence="7">Uncharacterized protein</fullName>
    </submittedName>
</protein>
<organism evidence="7 8">
    <name type="scientific">Physcomitrium patens</name>
    <name type="common">Spreading-leaved earth moss</name>
    <name type="synonym">Physcomitrella patens</name>
    <dbReference type="NCBI Taxonomy" id="3218"/>
    <lineage>
        <taxon>Eukaryota</taxon>
        <taxon>Viridiplantae</taxon>
        <taxon>Streptophyta</taxon>
        <taxon>Embryophyta</taxon>
        <taxon>Bryophyta</taxon>
        <taxon>Bryophytina</taxon>
        <taxon>Bryopsida</taxon>
        <taxon>Funariidae</taxon>
        <taxon>Funariales</taxon>
        <taxon>Funariaceae</taxon>
        <taxon>Physcomitrium</taxon>
    </lineage>
</organism>
<reference evidence="7 8" key="1">
    <citation type="journal article" date="2008" name="Science">
        <title>The Physcomitrella genome reveals evolutionary insights into the conquest of land by plants.</title>
        <authorList>
            <person name="Rensing S."/>
            <person name="Lang D."/>
            <person name="Zimmer A."/>
            <person name="Terry A."/>
            <person name="Salamov A."/>
            <person name="Shapiro H."/>
            <person name="Nishiyama T."/>
            <person name="Perroud P.-F."/>
            <person name="Lindquist E."/>
            <person name="Kamisugi Y."/>
            <person name="Tanahashi T."/>
            <person name="Sakakibara K."/>
            <person name="Fujita T."/>
            <person name="Oishi K."/>
            <person name="Shin-I T."/>
            <person name="Kuroki Y."/>
            <person name="Toyoda A."/>
            <person name="Suzuki Y."/>
            <person name="Hashimoto A."/>
            <person name="Yamaguchi K."/>
            <person name="Sugano A."/>
            <person name="Kohara Y."/>
            <person name="Fujiyama A."/>
            <person name="Anterola A."/>
            <person name="Aoki S."/>
            <person name="Ashton N."/>
            <person name="Barbazuk W.B."/>
            <person name="Barker E."/>
            <person name="Bennetzen J."/>
            <person name="Bezanilla M."/>
            <person name="Blankenship R."/>
            <person name="Cho S.H."/>
            <person name="Dutcher S."/>
            <person name="Estelle M."/>
            <person name="Fawcett J.A."/>
            <person name="Gundlach H."/>
            <person name="Hanada K."/>
            <person name="Heyl A."/>
            <person name="Hicks K.A."/>
            <person name="Hugh J."/>
            <person name="Lohr M."/>
            <person name="Mayer K."/>
            <person name="Melkozernov A."/>
            <person name="Murata T."/>
            <person name="Nelson D."/>
            <person name="Pils B."/>
            <person name="Prigge M."/>
            <person name="Reiss B."/>
            <person name="Renner T."/>
            <person name="Rombauts S."/>
            <person name="Rushton P."/>
            <person name="Sanderfoot A."/>
            <person name="Schween G."/>
            <person name="Shiu S.-H."/>
            <person name="Stueber K."/>
            <person name="Theodoulou F.L."/>
            <person name="Tu H."/>
            <person name="Van de Peer Y."/>
            <person name="Verrier P.J."/>
            <person name="Waters E."/>
            <person name="Wood A."/>
            <person name="Yang L."/>
            <person name="Cove D."/>
            <person name="Cuming A."/>
            <person name="Hasebe M."/>
            <person name="Lucas S."/>
            <person name="Mishler D.B."/>
            <person name="Reski R."/>
            <person name="Grigoriev I."/>
            <person name="Quatrano R.S."/>
            <person name="Boore J.L."/>
        </authorList>
    </citation>
    <scope>NUCLEOTIDE SEQUENCE [LARGE SCALE GENOMIC DNA]</scope>
    <source>
        <strain evidence="7 8">cv. Gransden 2004</strain>
    </source>
</reference>
<dbReference type="EnsemblPlants" id="Pp3c18_7980V3.2">
    <property type="protein sequence ID" value="Pp3c18_7980V3.2"/>
    <property type="gene ID" value="Pp3c18_7980"/>
</dbReference>
<accession>A0A7I4BL65</accession>
<evidence type="ECO:0000313" key="8">
    <source>
        <dbReference type="Proteomes" id="UP000006727"/>
    </source>
</evidence>
<dbReference type="Gramene" id="Pp3c18_7980V3.2">
    <property type="protein sequence ID" value="Pp3c18_7980V3.2"/>
    <property type="gene ID" value="Pp3c18_7980"/>
</dbReference>
<evidence type="ECO:0000256" key="3">
    <source>
        <dbReference type="ARBA" id="ARBA00011233"/>
    </source>
</evidence>
<comment type="subunit">
    <text evidence="3">Homotrimer.</text>
</comment>
<evidence type="ECO:0000256" key="5">
    <source>
        <dbReference type="ARBA" id="ARBA00023277"/>
    </source>
</evidence>
<dbReference type="Gene3D" id="3.20.20.70">
    <property type="entry name" value="Aldolase class I"/>
    <property type="match status" value="1"/>
</dbReference>
<dbReference type="EMBL" id="ABEU02000018">
    <property type="status" value="NOT_ANNOTATED_CDS"/>
    <property type="molecule type" value="Genomic_DNA"/>
</dbReference>
<reference evidence="7" key="3">
    <citation type="submission" date="2020-12" db="UniProtKB">
        <authorList>
            <consortium name="EnsemblPlants"/>
        </authorList>
    </citation>
    <scope>IDENTIFICATION</scope>
</reference>
<dbReference type="RefSeq" id="XP_024403271.1">
    <property type="nucleotide sequence ID" value="XM_024547503.2"/>
</dbReference>
<dbReference type="PANTHER" id="PTHR30246:SF1">
    <property type="entry name" value="2-DEHYDRO-3-DEOXY-6-PHOSPHOGALACTONATE ALDOLASE-RELATED"/>
    <property type="match status" value="1"/>
</dbReference>
<dbReference type="Pfam" id="PF01081">
    <property type="entry name" value="Aldolase"/>
    <property type="match status" value="1"/>
</dbReference>
<dbReference type="AlphaFoldDB" id="A0A7I4BL65"/>
<dbReference type="SUPFAM" id="SSF51569">
    <property type="entry name" value="Aldolase"/>
    <property type="match status" value="1"/>
</dbReference>
<keyword evidence="8" id="KW-1185">Reference proteome</keyword>
<evidence type="ECO:0000256" key="6">
    <source>
        <dbReference type="SAM" id="MobiDB-lite"/>
    </source>
</evidence>
<proteinExistence type="inferred from homology"/>
<comment type="similarity">
    <text evidence="2">Belongs to the KHG/KDPG aldolase family.</text>
</comment>
<keyword evidence="4" id="KW-0456">Lyase</keyword>
<feature type="region of interest" description="Disordered" evidence="6">
    <location>
        <begin position="320"/>
        <end position="339"/>
    </location>
</feature>
<evidence type="ECO:0000313" key="7">
    <source>
        <dbReference type="EnsemblPlants" id="Pp3c18_7980V3.2"/>
    </source>
</evidence>
<evidence type="ECO:0000256" key="1">
    <source>
        <dbReference type="ARBA" id="ARBA00004761"/>
    </source>
</evidence>
<dbReference type="GO" id="GO:0016832">
    <property type="term" value="F:aldehyde-lyase activity"/>
    <property type="evidence" value="ECO:0000318"/>
    <property type="project" value="GO_Central"/>
</dbReference>
<dbReference type="NCBIfam" id="TIGR01182">
    <property type="entry name" value="eda"/>
    <property type="match status" value="1"/>
</dbReference>
<keyword evidence="5" id="KW-0119">Carbohydrate metabolism</keyword>
<dbReference type="GeneID" id="112295655"/>
<dbReference type="KEGG" id="ppp:112295655"/>
<evidence type="ECO:0000256" key="4">
    <source>
        <dbReference type="ARBA" id="ARBA00023239"/>
    </source>
</evidence>
<sequence length="339" mass="35949">MDFYNSALGVSTQASSSLSSAAKHSCCFAHPHPNFHFSKLRQHAALVTALPLCRNRHFSRHSVVESRNPSLGIVSAVGERLCNGDVRNHGSSTSDSNDGDDDVAAFFARKATFERIQSSGIVACLRSDNEEVALNAGRAALNGGVSVLEVTMRTPGAAQVISKLVEEYPSATIGAGTVLTQEDAERAKEAGASFLMSPVANKDLIEAHCRSEVLFVPGVMSPSEILQARRWGASCLKLYPVSLVGGMEFVKLLKRLHPSMPIIPANGISLDVVEGYLQAGSTAVVASDAIFNKSSLARHDYAVISQQSKIAAAMGSETTRGDTSTLKYTRGGLRGRAGT</sequence>
<reference evidence="7 8" key="2">
    <citation type="journal article" date="2018" name="Plant J.">
        <title>The Physcomitrella patens chromosome-scale assembly reveals moss genome structure and evolution.</title>
        <authorList>
            <person name="Lang D."/>
            <person name="Ullrich K.K."/>
            <person name="Murat F."/>
            <person name="Fuchs J."/>
            <person name="Jenkins J."/>
            <person name="Haas F.B."/>
            <person name="Piednoel M."/>
            <person name="Gundlach H."/>
            <person name="Van Bel M."/>
            <person name="Meyberg R."/>
            <person name="Vives C."/>
            <person name="Morata J."/>
            <person name="Symeonidi A."/>
            <person name="Hiss M."/>
            <person name="Muchero W."/>
            <person name="Kamisugi Y."/>
            <person name="Saleh O."/>
            <person name="Blanc G."/>
            <person name="Decker E.L."/>
            <person name="van Gessel N."/>
            <person name="Grimwood J."/>
            <person name="Hayes R.D."/>
            <person name="Graham S.W."/>
            <person name="Gunter L.E."/>
            <person name="McDaniel S.F."/>
            <person name="Hoernstein S.N.W."/>
            <person name="Larsson A."/>
            <person name="Li F.W."/>
            <person name="Perroud P.F."/>
            <person name="Phillips J."/>
            <person name="Ranjan P."/>
            <person name="Rokshar D.S."/>
            <person name="Rothfels C.J."/>
            <person name="Schneider L."/>
            <person name="Shu S."/>
            <person name="Stevenson D.W."/>
            <person name="Thummler F."/>
            <person name="Tillich M."/>
            <person name="Villarreal Aguilar J.C."/>
            <person name="Widiez T."/>
            <person name="Wong G.K."/>
            <person name="Wymore A."/>
            <person name="Zhang Y."/>
            <person name="Zimmer A.D."/>
            <person name="Quatrano R.S."/>
            <person name="Mayer K.F.X."/>
            <person name="Goodstein D."/>
            <person name="Casacuberta J.M."/>
            <person name="Vandepoele K."/>
            <person name="Reski R."/>
            <person name="Cuming A.C."/>
            <person name="Tuskan G.A."/>
            <person name="Maumus F."/>
            <person name="Salse J."/>
            <person name="Schmutz J."/>
            <person name="Rensing S.A."/>
        </authorList>
    </citation>
    <scope>NUCLEOTIDE SEQUENCE [LARGE SCALE GENOMIC DNA]</scope>
    <source>
        <strain evidence="7 8">cv. Gransden 2004</strain>
    </source>
</reference>
<dbReference type="OrthoDB" id="1476984at2759"/>
<evidence type="ECO:0000256" key="2">
    <source>
        <dbReference type="ARBA" id="ARBA00006906"/>
    </source>
</evidence>
<gene>
    <name evidence="7" type="primary">LOC112295655</name>
</gene>
<name>A0A7I4BL65_PHYPA</name>
<dbReference type="InterPro" id="IPR000887">
    <property type="entry name" value="Aldlse_KDPG_KHG"/>
</dbReference>
<dbReference type="EnsemblPlants" id="Pp3c18_7980V3.5">
    <property type="protein sequence ID" value="Pp3c18_7980V3.5"/>
    <property type="gene ID" value="Pp3c18_7980"/>
</dbReference>
<comment type="pathway">
    <text evidence="1">Carbohydrate acid metabolism.</text>
</comment>
<dbReference type="CDD" id="cd00452">
    <property type="entry name" value="KDPG_aldolase"/>
    <property type="match status" value="1"/>
</dbReference>